<dbReference type="OrthoDB" id="1491115at2"/>
<dbReference type="Pfam" id="PF10009">
    <property type="entry name" value="DUF2252"/>
    <property type="match status" value="1"/>
</dbReference>
<dbReference type="Proteomes" id="UP000256561">
    <property type="component" value="Unassembled WGS sequence"/>
</dbReference>
<proteinExistence type="predicted"/>
<organism evidence="1 2">
    <name type="scientific">Alteromonas aestuariivivens</name>
    <dbReference type="NCBI Taxonomy" id="1938339"/>
    <lineage>
        <taxon>Bacteria</taxon>
        <taxon>Pseudomonadati</taxon>
        <taxon>Pseudomonadota</taxon>
        <taxon>Gammaproteobacteria</taxon>
        <taxon>Alteromonadales</taxon>
        <taxon>Alteromonadaceae</taxon>
        <taxon>Alteromonas/Salinimonas group</taxon>
        <taxon>Alteromonas</taxon>
    </lineage>
</organism>
<dbReference type="PANTHER" id="PTHR39441">
    <property type="entry name" value="DUF2252 DOMAIN-CONTAINING PROTEIN"/>
    <property type="match status" value="1"/>
</dbReference>
<reference evidence="2" key="1">
    <citation type="submission" date="2018-08" db="EMBL/GenBank/DDBJ databases">
        <authorList>
            <person name="Zhang J."/>
            <person name="Du Z.-J."/>
        </authorList>
    </citation>
    <scope>NUCLEOTIDE SEQUENCE [LARGE SCALE GENOMIC DNA]</scope>
    <source>
        <strain evidence="2">KCTC 52655</strain>
    </source>
</reference>
<dbReference type="EMBL" id="QRHA01000010">
    <property type="protein sequence ID" value="RDV24509.1"/>
    <property type="molecule type" value="Genomic_DNA"/>
</dbReference>
<dbReference type="InterPro" id="IPR018721">
    <property type="entry name" value="DUF2252"/>
</dbReference>
<evidence type="ECO:0000313" key="2">
    <source>
        <dbReference type="Proteomes" id="UP000256561"/>
    </source>
</evidence>
<dbReference type="RefSeq" id="WP_115594031.1">
    <property type="nucleotide sequence ID" value="NZ_QRHA01000010.1"/>
</dbReference>
<gene>
    <name evidence="1" type="ORF">DXV75_13890</name>
</gene>
<comment type="caution">
    <text evidence="1">The sequence shown here is derived from an EMBL/GenBank/DDBJ whole genome shotgun (WGS) entry which is preliminary data.</text>
</comment>
<evidence type="ECO:0000313" key="1">
    <source>
        <dbReference type="EMBL" id="RDV24509.1"/>
    </source>
</evidence>
<keyword evidence="2" id="KW-1185">Reference proteome</keyword>
<accession>A0A3D8M490</accession>
<name>A0A3D8M490_9ALTE</name>
<sequence>MTRAEFLTEEIRRIDGTIPNPMNSKHSKMATSPFVFFRGTAQLFYADLRAQRIKLPEAFNQMPLTCVLGDCHTSNFGFITEEGSHGDTVIFAPNDFDDACVGVAGWDILRFLISLALVVEHCQGARTGKYDAPQVDPDKPSVEPDQVVNAMHSFLQSYLDTCTELVDFPEAIYRTLNHFPDSSALHKCYSKACRRAAGGEDFTAKSALAKSIEFGEDGLRFRRKEPKFIKLAPHLYQQLSWNFSPYMDDAVIDVVERTDSGTGSVNMERFYFLVGPARPHTEASFARCHIVEVKAQRLAAPLHYFDELHPVNRLNPAHLTARCQKRMQRRPDLLLDEVEWQNKHWLIRSRHHAKVGIGPQDIAAGRKNVNGGFNEYARWCGQALCLAHCRGDRRSTLLEQAMVRHLANAIPSLIETALDYALQVLEDHSWLVARLEAGKSMG</sequence>
<dbReference type="AlphaFoldDB" id="A0A3D8M490"/>
<protein>
    <submittedName>
        <fullName evidence="1">DUF2252 domain-containing protein</fullName>
    </submittedName>
</protein>
<dbReference type="PANTHER" id="PTHR39441:SF1">
    <property type="entry name" value="DUF2252 DOMAIN-CONTAINING PROTEIN"/>
    <property type="match status" value="1"/>
</dbReference>